<comment type="subcellular location">
    <subcellularLocation>
        <location evidence="1">Cytoplasm</location>
    </subcellularLocation>
</comment>
<dbReference type="PANTHER" id="PTHR11414:SF21">
    <property type="entry name" value="CYSTATIN 14A, TANDEM DUPLICATE 1-RELATED"/>
    <property type="match status" value="1"/>
</dbReference>
<dbReference type="Gene3D" id="3.10.450.10">
    <property type="match status" value="1"/>
</dbReference>
<dbReference type="PRINTS" id="PR00295">
    <property type="entry name" value="STEFINA"/>
</dbReference>
<comment type="caution">
    <text evidence="8">The sequence shown here is derived from an EMBL/GenBank/DDBJ whole genome shotgun (WGS) entry which is preliminary data.</text>
</comment>
<gene>
    <name evidence="8" type="ORF">Pcinc_014638</name>
</gene>
<evidence type="ECO:0000313" key="9">
    <source>
        <dbReference type="Proteomes" id="UP001286313"/>
    </source>
</evidence>
<accession>A0AAE1KQI9</accession>
<name>A0AAE1KQI9_PETCI</name>
<protein>
    <recommendedName>
        <fullName evidence="7">Cystatin domain-containing protein</fullName>
    </recommendedName>
</protein>
<feature type="chain" id="PRO_5041954863" description="Cystatin domain-containing protein" evidence="6">
    <location>
        <begin position="20"/>
        <end position="119"/>
    </location>
</feature>
<keyword evidence="6" id="KW-0732">Signal</keyword>
<organism evidence="8 9">
    <name type="scientific">Petrolisthes cinctipes</name>
    <name type="common">Flat porcelain crab</name>
    <dbReference type="NCBI Taxonomy" id="88211"/>
    <lineage>
        <taxon>Eukaryota</taxon>
        <taxon>Metazoa</taxon>
        <taxon>Ecdysozoa</taxon>
        <taxon>Arthropoda</taxon>
        <taxon>Crustacea</taxon>
        <taxon>Multicrustacea</taxon>
        <taxon>Malacostraca</taxon>
        <taxon>Eumalacostraca</taxon>
        <taxon>Eucarida</taxon>
        <taxon>Decapoda</taxon>
        <taxon>Pleocyemata</taxon>
        <taxon>Anomura</taxon>
        <taxon>Galatheoidea</taxon>
        <taxon>Porcellanidae</taxon>
        <taxon>Petrolisthes</taxon>
    </lineage>
</organism>
<dbReference type="InterPro" id="IPR000010">
    <property type="entry name" value="Cystatin_dom"/>
</dbReference>
<evidence type="ECO:0000256" key="3">
    <source>
        <dbReference type="ARBA" id="ARBA00022490"/>
    </source>
</evidence>
<evidence type="ECO:0000256" key="1">
    <source>
        <dbReference type="ARBA" id="ARBA00004496"/>
    </source>
</evidence>
<dbReference type="GO" id="GO:0005829">
    <property type="term" value="C:cytosol"/>
    <property type="evidence" value="ECO:0007669"/>
    <property type="project" value="TreeGrafter"/>
</dbReference>
<dbReference type="GO" id="GO:0004869">
    <property type="term" value="F:cysteine-type endopeptidase inhibitor activity"/>
    <property type="evidence" value="ECO:0007669"/>
    <property type="project" value="UniProtKB-KW"/>
</dbReference>
<dbReference type="Proteomes" id="UP001286313">
    <property type="component" value="Unassembled WGS sequence"/>
</dbReference>
<dbReference type="Pfam" id="PF00031">
    <property type="entry name" value="Cystatin"/>
    <property type="match status" value="1"/>
</dbReference>
<dbReference type="SUPFAM" id="SSF54403">
    <property type="entry name" value="Cystatin/monellin"/>
    <property type="match status" value="1"/>
</dbReference>
<reference evidence="8" key="1">
    <citation type="submission" date="2023-10" db="EMBL/GenBank/DDBJ databases">
        <title>Genome assemblies of two species of porcelain crab, Petrolisthes cinctipes and Petrolisthes manimaculis (Anomura: Porcellanidae).</title>
        <authorList>
            <person name="Angst P."/>
        </authorList>
    </citation>
    <scope>NUCLEOTIDE SEQUENCE</scope>
    <source>
        <strain evidence="8">PB745_01</strain>
        <tissue evidence="8">Gill</tissue>
    </source>
</reference>
<evidence type="ECO:0000313" key="8">
    <source>
        <dbReference type="EMBL" id="KAK3880899.1"/>
    </source>
</evidence>
<dbReference type="AlphaFoldDB" id="A0AAE1KQI9"/>
<keyword evidence="4" id="KW-0646">Protease inhibitor</keyword>
<dbReference type="CDD" id="cd00042">
    <property type="entry name" value="CY"/>
    <property type="match status" value="1"/>
</dbReference>
<feature type="domain" description="Cystatin" evidence="7">
    <location>
        <begin position="25"/>
        <end position="96"/>
    </location>
</feature>
<keyword evidence="3" id="KW-0963">Cytoplasm</keyword>
<dbReference type="InterPro" id="IPR046350">
    <property type="entry name" value="Cystatin_sf"/>
</dbReference>
<dbReference type="FunFam" id="3.10.450.10:FF:000001">
    <property type="entry name" value="Cystatin-A"/>
    <property type="match status" value="1"/>
</dbReference>
<evidence type="ECO:0000259" key="7">
    <source>
        <dbReference type="Pfam" id="PF00031"/>
    </source>
</evidence>
<dbReference type="InterPro" id="IPR001713">
    <property type="entry name" value="Prot_inh_stefin"/>
</dbReference>
<comment type="similarity">
    <text evidence="2">Belongs to the cystatin family.</text>
</comment>
<sequence>MRGLLQLVVVTCLLYYSVGSVGVPGGTSDEQPPNDKVQQIINGVRGEVEQQLGHPVTGFTLISYKSQVVAGINYFAKVDIGEGEDSMVHIRVYKNLGGNVSLHSIQYPKSRNHPIEYFP</sequence>
<evidence type="ECO:0000256" key="6">
    <source>
        <dbReference type="SAM" id="SignalP"/>
    </source>
</evidence>
<dbReference type="EMBL" id="JAWQEG010001275">
    <property type="protein sequence ID" value="KAK3880899.1"/>
    <property type="molecule type" value="Genomic_DNA"/>
</dbReference>
<dbReference type="PANTHER" id="PTHR11414">
    <property type="entry name" value="CYSTATIN FAMILY MEMBER"/>
    <property type="match status" value="1"/>
</dbReference>
<feature type="signal peptide" evidence="6">
    <location>
        <begin position="1"/>
        <end position="19"/>
    </location>
</feature>
<evidence type="ECO:0000256" key="5">
    <source>
        <dbReference type="ARBA" id="ARBA00022704"/>
    </source>
</evidence>
<evidence type="ECO:0000256" key="2">
    <source>
        <dbReference type="ARBA" id="ARBA00009403"/>
    </source>
</evidence>
<evidence type="ECO:0000256" key="4">
    <source>
        <dbReference type="ARBA" id="ARBA00022690"/>
    </source>
</evidence>
<keyword evidence="5" id="KW-0789">Thiol protease inhibitor</keyword>
<keyword evidence="9" id="KW-1185">Reference proteome</keyword>
<proteinExistence type="inferred from homology"/>